<dbReference type="Proteomes" id="UP000532273">
    <property type="component" value="Unassembled WGS sequence"/>
</dbReference>
<evidence type="ECO:0000313" key="2">
    <source>
        <dbReference type="Proteomes" id="UP000532273"/>
    </source>
</evidence>
<name>A0A7W6P682_9SPHI</name>
<protein>
    <submittedName>
        <fullName evidence="1">Uncharacterized protein</fullName>
    </submittedName>
</protein>
<evidence type="ECO:0000313" key="1">
    <source>
        <dbReference type="EMBL" id="MBB4108877.1"/>
    </source>
</evidence>
<dbReference type="RefSeq" id="WP_183765350.1">
    <property type="nucleotide sequence ID" value="NZ_BMHZ01000003.1"/>
</dbReference>
<organism evidence="1 2">
    <name type="scientific">Pedobacter zeae</name>
    <dbReference type="NCBI Taxonomy" id="1737356"/>
    <lineage>
        <taxon>Bacteria</taxon>
        <taxon>Pseudomonadati</taxon>
        <taxon>Bacteroidota</taxon>
        <taxon>Sphingobacteriia</taxon>
        <taxon>Sphingobacteriales</taxon>
        <taxon>Sphingobacteriaceae</taxon>
        <taxon>Pedobacter</taxon>
    </lineage>
</organism>
<dbReference type="EMBL" id="JACIEF010000003">
    <property type="protein sequence ID" value="MBB4108877.1"/>
    <property type="molecule type" value="Genomic_DNA"/>
</dbReference>
<proteinExistence type="predicted"/>
<comment type="caution">
    <text evidence="1">The sequence shown here is derived from an EMBL/GenBank/DDBJ whole genome shotgun (WGS) entry which is preliminary data.</text>
</comment>
<gene>
    <name evidence="1" type="ORF">GGQ60_002886</name>
</gene>
<reference evidence="1 2" key="1">
    <citation type="submission" date="2020-08" db="EMBL/GenBank/DDBJ databases">
        <title>Genomic Encyclopedia of Type Strains, Phase IV (KMG-IV): sequencing the most valuable type-strain genomes for metagenomic binning, comparative biology and taxonomic classification.</title>
        <authorList>
            <person name="Goeker M."/>
        </authorList>
    </citation>
    <scope>NUCLEOTIDE SEQUENCE [LARGE SCALE GENOMIC DNA]</scope>
    <source>
        <strain evidence="1 2">DSM 100774</strain>
    </source>
</reference>
<dbReference type="AlphaFoldDB" id="A0A7W6P682"/>
<accession>A0A7W6P682</accession>
<sequence length="122" mass="13842">MAKTAFHFGGCRVQKPLFLNQIERNNPERSEDYKRKRDCTLPRTTNRSFHNPVSASETLTDGIKIGAQYLYKTLSFFPSSAFTLCCLVPRCCRVMLQPGLGGQNSIPFWWLQGAETLVPKPD</sequence>